<evidence type="ECO:0000313" key="5">
    <source>
        <dbReference type="Proteomes" id="UP001236239"/>
    </source>
</evidence>
<dbReference type="GO" id="GO:0004851">
    <property type="term" value="F:uroporphyrin-III C-methyltransferase activity"/>
    <property type="evidence" value="ECO:0007669"/>
    <property type="project" value="UniProtKB-EC"/>
</dbReference>
<proteinExistence type="predicted"/>
<evidence type="ECO:0000256" key="2">
    <source>
        <dbReference type="SAM" id="MobiDB-lite"/>
    </source>
</evidence>
<dbReference type="InterPro" id="IPR007470">
    <property type="entry name" value="HemX"/>
</dbReference>
<feature type="compositionally biased region" description="Polar residues" evidence="2">
    <location>
        <begin position="74"/>
        <end position="95"/>
    </location>
</feature>
<feature type="compositionally biased region" description="Basic and acidic residues" evidence="2">
    <location>
        <begin position="96"/>
        <end position="117"/>
    </location>
</feature>
<dbReference type="RefSeq" id="WP_306375122.1">
    <property type="nucleotide sequence ID" value="NZ_JASAYL010000002.1"/>
</dbReference>
<feature type="transmembrane region" description="Helical" evidence="3">
    <location>
        <begin position="135"/>
        <end position="154"/>
    </location>
</feature>
<keyword evidence="1" id="KW-0175">Coiled coil</keyword>
<gene>
    <name evidence="4" type="ORF">QJU93_02445</name>
</gene>
<feature type="compositionally biased region" description="Polar residues" evidence="2">
    <location>
        <begin position="10"/>
        <end position="19"/>
    </location>
</feature>
<organism evidence="4 5">
    <name type="scientific">Phocoenobacter skyensis</name>
    <dbReference type="NCBI Taxonomy" id="97481"/>
    <lineage>
        <taxon>Bacteria</taxon>
        <taxon>Pseudomonadati</taxon>
        <taxon>Pseudomonadota</taxon>
        <taxon>Gammaproteobacteria</taxon>
        <taxon>Pasteurellales</taxon>
        <taxon>Pasteurellaceae</taxon>
        <taxon>Phocoenobacter</taxon>
    </lineage>
</organism>
<dbReference type="AlphaFoldDB" id="A0AAJ6P053"/>
<dbReference type="Proteomes" id="UP001236239">
    <property type="component" value="Unassembled WGS sequence"/>
</dbReference>
<feature type="compositionally biased region" description="Basic and acidic residues" evidence="2">
    <location>
        <begin position="55"/>
        <end position="73"/>
    </location>
</feature>
<dbReference type="EMBL" id="JASAYQ010000002">
    <property type="protein sequence ID" value="MDP8172215.1"/>
    <property type="molecule type" value="Genomic_DNA"/>
</dbReference>
<keyword evidence="4" id="KW-0808">Transferase</keyword>
<dbReference type="GO" id="GO:0032259">
    <property type="term" value="P:methylation"/>
    <property type="evidence" value="ECO:0007669"/>
    <property type="project" value="UniProtKB-KW"/>
</dbReference>
<feature type="region of interest" description="Disordered" evidence="2">
    <location>
        <begin position="221"/>
        <end position="241"/>
    </location>
</feature>
<reference evidence="4" key="1">
    <citation type="journal article" date="2023" name="Front. Microbiol.">
        <title>Phylogeography and host specificity of Pasteurellaceae pathogenic to sea-farmed fish in the north-east Atlantic.</title>
        <authorList>
            <person name="Gulla S."/>
            <person name="Colquhoun D.J."/>
            <person name="Olsen A.B."/>
            <person name="Spilsberg B."/>
            <person name="Lagesen K."/>
            <person name="Aakesson C.P."/>
            <person name="Strom S."/>
            <person name="Manji F."/>
            <person name="Birkbeck T.H."/>
            <person name="Nilsen H.K."/>
        </authorList>
    </citation>
    <scope>NUCLEOTIDE SEQUENCE</scope>
    <source>
        <strain evidence="4">TW16_20</strain>
    </source>
</reference>
<keyword evidence="3" id="KW-0472">Membrane</keyword>
<sequence>MSKPNKDVKQTANQTNSVISEDKNKQAVTSEDKNKQAVTSEQKIANKDTPNTVKSPEKKDASNNHSANKKDQKASTTPPTNINQNKKVAQSQTKSADVKSKVEETKSKKVEQKEQKQPNKTVPQEPKQKSSGKGIAVLALLISLGVGGAGYYFGMQKFTDLEDRIANVAQKFTQTNVSSEAATSIDMEKLSQIQADIEQKIKSEVQNQVQPIMQEMEKIQATASNSSESNTSEAGATVESGTTEAVSNLAIPNFEQEKAEIAKLAENYQHSQTKLAQLEQTQDVYTQQINQLQAQVQKIGNAPQARSAVTVISDADFLLNSAQRKMLLDNDIGTVKLLLKDADQVLSEMKNPQVLKVRNAIQADLKQLASINEIDQDAIMLRLTHLATSVDDMPMLASHTAESTTTDVSDSIKDWQKNLEKSADTFLSKFIRIDDKNSAAQKVFVSPSQEAYLRENIRLRLQIATLAVPRQQNTLYKESLDAVASWVRSYFDVDNDNVKTFLTEIDNLAGQSIYIDAPQQLSSLNLLNSLRTQEVPKAPQPQVEAQ</sequence>
<feature type="compositionally biased region" description="Polar residues" evidence="2">
    <location>
        <begin position="36"/>
        <end position="54"/>
    </location>
</feature>
<feature type="coiled-coil region" evidence="1">
    <location>
        <begin position="254"/>
        <end position="295"/>
    </location>
</feature>
<keyword evidence="3" id="KW-1133">Transmembrane helix</keyword>
<keyword evidence="4" id="KW-0489">Methyltransferase</keyword>
<feature type="region of interest" description="Disordered" evidence="2">
    <location>
        <begin position="1"/>
        <end position="132"/>
    </location>
</feature>
<keyword evidence="3" id="KW-0812">Transmembrane</keyword>
<name>A0AAJ6P053_9PAST</name>
<evidence type="ECO:0000313" key="4">
    <source>
        <dbReference type="EMBL" id="MDP8172215.1"/>
    </source>
</evidence>
<dbReference type="Pfam" id="PF04375">
    <property type="entry name" value="HemX"/>
    <property type="match status" value="1"/>
</dbReference>
<dbReference type="PANTHER" id="PTHR38043">
    <property type="entry name" value="PROTEIN HEMX"/>
    <property type="match status" value="1"/>
</dbReference>
<feature type="compositionally biased region" description="Low complexity" evidence="2">
    <location>
        <begin position="221"/>
        <end position="234"/>
    </location>
</feature>
<feature type="compositionally biased region" description="Basic and acidic residues" evidence="2">
    <location>
        <begin position="20"/>
        <end position="35"/>
    </location>
</feature>
<evidence type="ECO:0000256" key="1">
    <source>
        <dbReference type="SAM" id="Coils"/>
    </source>
</evidence>
<comment type="caution">
    <text evidence="4">The sequence shown here is derived from an EMBL/GenBank/DDBJ whole genome shotgun (WGS) entry which is preliminary data.</text>
</comment>
<accession>A0AAJ6P053</accession>
<dbReference type="EC" id="2.1.1.107" evidence="4"/>
<evidence type="ECO:0000256" key="3">
    <source>
        <dbReference type="SAM" id="Phobius"/>
    </source>
</evidence>
<dbReference type="PANTHER" id="PTHR38043:SF1">
    <property type="entry name" value="PROTEIN HEMX"/>
    <property type="match status" value="1"/>
</dbReference>
<protein>
    <submittedName>
        <fullName evidence="4">Uroporphyrinogen-III C-methyltransferase</fullName>
        <ecNumber evidence="4">2.1.1.107</ecNumber>
    </submittedName>
</protein>